<dbReference type="PIRSF" id="PIRSF015557">
    <property type="entry name" value="UCP015557"/>
    <property type="match status" value="1"/>
</dbReference>
<sequence>MPDFLPLSPSAVPSNAAPRTWDLFCQVIDNFGDVGVCWRAASELVARGQTVRLWMDDASALQWMAPLPHPPGLTVHPWPASAADVPARVGEVVVEAFGCEIPAPFLQTLAAQAAADRPPVWINLEYLSAEDYVARCHRLPSRLMSGPASGLTRWFFYPGFTADTGGLIAEHDLAARQAAFAARGRSAWRAAHGLQDGDCAISLFCYEPPALPQLLAQLREQTASAQAGWQPQLLTTPGRATAAVAAARQADPRLESLDVHALDTSPQPQFDEMLWACDLNLVRGEDSLVRALWAGQPLVWHIYPQDDNAHHAKLDAFLDWLQAPAALRSFHHAWNGLAPADSLPRLTPGLLREWQACTLAARQKLHAQTDLIAQLLQFVAEKS</sequence>
<protein>
    <recommendedName>
        <fullName evidence="5">Protein-arginine rhamnosyltransferase</fullName>
    </recommendedName>
    <alternativeName>
        <fullName evidence="6">EF-P arginine rhamnosyltransferase</fullName>
    </alternativeName>
</protein>
<organism evidence="8 9">
    <name type="scientific">Comamonas terrigena</name>
    <dbReference type="NCBI Taxonomy" id="32013"/>
    <lineage>
        <taxon>Bacteria</taxon>
        <taxon>Pseudomonadati</taxon>
        <taxon>Pseudomonadota</taxon>
        <taxon>Betaproteobacteria</taxon>
        <taxon>Burkholderiales</taxon>
        <taxon>Comamonadaceae</taxon>
        <taxon>Comamonas</taxon>
    </lineage>
</organism>
<evidence type="ECO:0000256" key="3">
    <source>
        <dbReference type="ARBA" id="ARBA00024303"/>
    </source>
</evidence>
<dbReference type="EMBL" id="PDEA01000001">
    <property type="protein sequence ID" value="PEH90046.1"/>
    <property type="molecule type" value="Genomic_DNA"/>
</dbReference>
<keyword evidence="8" id="KW-0251">Elongation factor</keyword>
<gene>
    <name evidence="8" type="ORF">CRM82_16915</name>
</gene>
<accession>A0A2A7UXY3</accession>
<evidence type="ECO:0000256" key="2">
    <source>
        <dbReference type="ARBA" id="ARBA00022679"/>
    </source>
</evidence>
<dbReference type="RefSeq" id="WP_066533578.1">
    <property type="nucleotide sequence ID" value="NZ_PDEA01000001.1"/>
</dbReference>
<dbReference type="Pfam" id="PF10093">
    <property type="entry name" value="EarP"/>
    <property type="match status" value="1"/>
</dbReference>
<proteinExistence type="inferred from homology"/>
<comment type="catalytic activity">
    <reaction evidence="7">
        <text>dTDP-beta-L-rhamnose + L-arginyl-[protein] = N(omega)-(alpha-L-rhamnosyl)-L-arginyl-[protein] + dTDP + H(+)</text>
        <dbReference type="Rhea" id="RHEA:66692"/>
        <dbReference type="Rhea" id="RHEA-COMP:10532"/>
        <dbReference type="Rhea" id="RHEA-COMP:17096"/>
        <dbReference type="ChEBI" id="CHEBI:15378"/>
        <dbReference type="ChEBI" id="CHEBI:29965"/>
        <dbReference type="ChEBI" id="CHEBI:57510"/>
        <dbReference type="ChEBI" id="CHEBI:58369"/>
        <dbReference type="ChEBI" id="CHEBI:167445"/>
    </reaction>
    <physiologicalReaction direction="left-to-right" evidence="7">
        <dbReference type="Rhea" id="RHEA:66693"/>
    </physiologicalReaction>
</comment>
<dbReference type="GO" id="GO:0003746">
    <property type="term" value="F:translation elongation factor activity"/>
    <property type="evidence" value="ECO:0007669"/>
    <property type="project" value="UniProtKB-KW"/>
</dbReference>
<dbReference type="Proteomes" id="UP000220246">
    <property type="component" value="Unassembled WGS sequence"/>
</dbReference>
<reference evidence="9" key="1">
    <citation type="submission" date="2017-09" db="EMBL/GenBank/DDBJ databases">
        <title>FDA dAtabase for Regulatory Grade micrObial Sequences (FDA-ARGOS): Supporting development and validation of Infectious Disease Dx tests.</title>
        <authorList>
            <person name="Minogue T."/>
            <person name="Wolcott M."/>
            <person name="Wasieloski L."/>
            <person name="Aguilar W."/>
            <person name="Moore D."/>
            <person name="Tallon L."/>
            <person name="Sadzewicz L."/>
            <person name="Ott S."/>
            <person name="Zhao X."/>
            <person name="Nagaraj S."/>
            <person name="Vavikolanu K."/>
            <person name="Aluvathingal J."/>
            <person name="Nadendla S."/>
            <person name="Sichtig H."/>
        </authorList>
    </citation>
    <scope>NUCLEOTIDE SEQUENCE [LARGE SCALE GENOMIC DNA]</scope>
    <source>
        <strain evidence="9">FDAARGOS_394</strain>
    </source>
</reference>
<keyword evidence="9" id="KW-1185">Reference proteome</keyword>
<dbReference type="STRING" id="1219032.GCA_001515545_00743"/>
<evidence type="ECO:0000313" key="9">
    <source>
        <dbReference type="Proteomes" id="UP000220246"/>
    </source>
</evidence>
<dbReference type="GeneID" id="80802302"/>
<evidence type="ECO:0000256" key="6">
    <source>
        <dbReference type="ARBA" id="ARBA00030025"/>
    </source>
</evidence>
<keyword evidence="1" id="KW-0328">Glycosyltransferase</keyword>
<dbReference type="NCBIfam" id="TIGR03837">
    <property type="entry name" value="efp_Arg_rhamno"/>
    <property type="match status" value="1"/>
</dbReference>
<comment type="function">
    <text evidence="3">Protein-arginine rhamnosyltransferase that catalyzes the transfer of a single rhamnose to elongation factor P (EF-P) on 'Lys-32', a modification required for EF-P-dependent rescue of polyproline stalled ribosomes.</text>
</comment>
<dbReference type="AlphaFoldDB" id="A0A2A7UXY3"/>
<comment type="caution">
    <text evidence="8">The sequence shown here is derived from an EMBL/GenBank/DDBJ whole genome shotgun (WGS) entry which is preliminary data.</text>
</comment>
<evidence type="ECO:0000256" key="4">
    <source>
        <dbReference type="ARBA" id="ARBA00024346"/>
    </source>
</evidence>
<keyword evidence="8" id="KW-0648">Protein biosynthesis</keyword>
<dbReference type="GO" id="GO:0106361">
    <property type="term" value="F:protein-arginine rhamnosyltransferase activity"/>
    <property type="evidence" value="ECO:0007669"/>
    <property type="project" value="InterPro"/>
</dbReference>
<dbReference type="OrthoDB" id="209085at2"/>
<evidence type="ECO:0000256" key="5">
    <source>
        <dbReference type="ARBA" id="ARBA00024416"/>
    </source>
</evidence>
<evidence type="ECO:0000256" key="1">
    <source>
        <dbReference type="ARBA" id="ARBA00022676"/>
    </source>
</evidence>
<dbReference type="InterPro" id="IPR016633">
    <property type="entry name" value="EarP"/>
</dbReference>
<evidence type="ECO:0000313" key="8">
    <source>
        <dbReference type="EMBL" id="PEH90046.1"/>
    </source>
</evidence>
<keyword evidence="2 8" id="KW-0808">Transferase</keyword>
<name>A0A2A7UXY3_COMTR</name>
<evidence type="ECO:0000256" key="7">
    <source>
        <dbReference type="ARBA" id="ARBA00048472"/>
    </source>
</evidence>
<comment type="similarity">
    <text evidence="4">Belongs to the glycosyltransferase 104 family.</text>
</comment>